<keyword evidence="3" id="KW-1185">Reference proteome</keyword>
<reference evidence="2 3" key="1">
    <citation type="submission" date="2024-04" db="EMBL/GenBank/DDBJ databases">
        <authorList>
            <person name="Waldvogel A.-M."/>
            <person name="Schoenle A."/>
        </authorList>
    </citation>
    <scope>NUCLEOTIDE SEQUENCE [LARGE SCALE GENOMIC DNA]</scope>
</reference>
<gene>
    <name evidence="2" type="ORF">KC01_LOCUS21638</name>
</gene>
<evidence type="ECO:0000313" key="3">
    <source>
        <dbReference type="Proteomes" id="UP001497482"/>
    </source>
</evidence>
<evidence type="ECO:0000256" key="1">
    <source>
        <dbReference type="SAM" id="MobiDB-lite"/>
    </source>
</evidence>
<feature type="region of interest" description="Disordered" evidence="1">
    <location>
        <begin position="49"/>
        <end position="77"/>
    </location>
</feature>
<dbReference type="AlphaFoldDB" id="A0AAV2KTR1"/>
<protein>
    <submittedName>
        <fullName evidence="2">Uncharacterized protein</fullName>
    </submittedName>
</protein>
<dbReference type="Proteomes" id="UP001497482">
    <property type="component" value="Chromosome 2"/>
</dbReference>
<accession>A0AAV2KTR1</accession>
<evidence type="ECO:0000313" key="2">
    <source>
        <dbReference type="EMBL" id="CAL1592386.1"/>
    </source>
</evidence>
<name>A0AAV2KTR1_KNICA</name>
<dbReference type="EMBL" id="OZ035824">
    <property type="protein sequence ID" value="CAL1592386.1"/>
    <property type="molecule type" value="Genomic_DNA"/>
</dbReference>
<proteinExistence type="predicted"/>
<organism evidence="2 3">
    <name type="scientific">Knipowitschia caucasica</name>
    <name type="common">Caucasian dwarf goby</name>
    <name type="synonym">Pomatoschistus caucasicus</name>
    <dbReference type="NCBI Taxonomy" id="637954"/>
    <lineage>
        <taxon>Eukaryota</taxon>
        <taxon>Metazoa</taxon>
        <taxon>Chordata</taxon>
        <taxon>Craniata</taxon>
        <taxon>Vertebrata</taxon>
        <taxon>Euteleostomi</taxon>
        <taxon>Actinopterygii</taxon>
        <taxon>Neopterygii</taxon>
        <taxon>Teleostei</taxon>
        <taxon>Neoteleostei</taxon>
        <taxon>Acanthomorphata</taxon>
        <taxon>Gobiaria</taxon>
        <taxon>Gobiiformes</taxon>
        <taxon>Gobioidei</taxon>
        <taxon>Gobiidae</taxon>
        <taxon>Gobiinae</taxon>
        <taxon>Knipowitschia</taxon>
    </lineage>
</organism>
<sequence>MYVTLNLKQTATLSGRILASYCNLSLHLRLKMPPKPDPRWRRKKDEALKRYRRKRCHQSQDIPESANHGPYANEEDPVFELAPCPPTPVLPSSSDNAAVTVATAMTTETDETDSASHLIDTPDHLSDYDELLDENFNTCNEESADENVDFNTGTDSKDGPLYANAPLSVAESLILIMTFAKRHKLTGVMRLLMCLWFSTEYS</sequence>